<accession>A0A218MKN5</accession>
<protein>
    <submittedName>
        <fullName evidence="1">Uncharacterized protein</fullName>
    </submittedName>
</protein>
<reference evidence="1" key="2">
    <citation type="journal article" date="2017" name="Nat. Commun.">
        <title>Single-virus genomics reveals hidden cosmopolitan and abundant viruses.</title>
        <authorList>
            <person name="Martinez-Hernandez F."/>
            <person name="Fornas O."/>
            <person name="Lluesma Gomez M."/>
            <person name="Bolduc B."/>
            <person name="de la Cruz Pena M.J."/>
            <person name="Martinez J.M."/>
            <person name="Anton J."/>
            <person name="Gasol J.M."/>
            <person name="Rosselli R."/>
            <person name="Rodriguez-Valera F."/>
            <person name="Sullivan M.B."/>
            <person name="Acinas S.G."/>
            <person name="Martinez-Garcia M."/>
        </authorList>
    </citation>
    <scope>NUCLEOTIDE SEQUENCE</scope>
</reference>
<proteinExistence type="predicted"/>
<sequence>MTTGNNFADATADGAGIVLVEGSVSNDGIYRTDHTDNDTLTLHSASDGENTSVTDEVATVGVQVTPAVWRTINSPSVSMTLTNNCQFNYYNDDVASDAIVGRLNVEGTFSMPFGTSEVGNNYMIDRFLAGQEFMLAFYWGQSGSAANVATDYRLQPDAALDRQKNDTAANDTQNYASFVVCARATDYEVSGDNEMMIDVTFQGVKTFFADAFKAYFAVDATYLDRI</sequence>
<evidence type="ECO:0000313" key="1">
    <source>
        <dbReference type="EMBL" id="ASE99844.1"/>
    </source>
</evidence>
<reference evidence="1" key="1">
    <citation type="submission" date="2016-10" db="EMBL/GenBank/DDBJ databases">
        <authorList>
            <person name="Varghese N."/>
        </authorList>
    </citation>
    <scope>NUCLEOTIDE SEQUENCE</scope>
</reference>
<name>A0A218MKN5_9VIRU</name>
<dbReference type="EMBL" id="KY052800">
    <property type="protein sequence ID" value="ASE99844.1"/>
    <property type="molecule type" value="Genomic_DNA"/>
</dbReference>
<organism evidence="1">
    <name type="scientific">uncultured virus</name>
    <dbReference type="NCBI Taxonomy" id="340016"/>
    <lineage>
        <taxon>Viruses</taxon>
        <taxon>environmental samples</taxon>
    </lineage>
</organism>